<keyword evidence="1" id="KW-1133">Transmembrane helix</keyword>
<dbReference type="RefSeq" id="WP_162085157.1">
    <property type="nucleotide sequence ID" value="NZ_AP021881.1"/>
</dbReference>
<keyword evidence="1" id="KW-0472">Membrane</keyword>
<dbReference type="EMBL" id="AP021881">
    <property type="protein sequence ID" value="BBP01371.1"/>
    <property type="molecule type" value="Genomic_DNA"/>
</dbReference>
<protein>
    <recommendedName>
        <fullName evidence="4">MSHA biogenesis protein MshP</fullName>
    </recommendedName>
</protein>
<reference evidence="3" key="1">
    <citation type="submission" date="2019-11" db="EMBL/GenBank/DDBJ databases">
        <title>Isolation and characterization of a novel species in the genus Sulfuriferula.</title>
        <authorList>
            <person name="Mochizuki J."/>
            <person name="Kojima H."/>
            <person name="Fukui M."/>
        </authorList>
    </citation>
    <scope>NUCLEOTIDE SEQUENCE [LARGE SCALE GENOMIC DNA]</scope>
    <source>
        <strain evidence="3">SGTM</strain>
    </source>
</reference>
<gene>
    <name evidence="2" type="ORF">SFSGTM_20790</name>
</gene>
<evidence type="ECO:0000313" key="3">
    <source>
        <dbReference type="Proteomes" id="UP000463939"/>
    </source>
</evidence>
<accession>A0A809RR79</accession>
<keyword evidence="3" id="KW-1185">Reference proteome</keyword>
<evidence type="ECO:0000313" key="2">
    <source>
        <dbReference type="EMBL" id="BBP01371.1"/>
    </source>
</evidence>
<keyword evidence="1" id="KW-0812">Transmembrane</keyword>
<evidence type="ECO:0008006" key="4">
    <source>
        <dbReference type="Google" id="ProtNLM"/>
    </source>
</evidence>
<feature type="transmembrane region" description="Helical" evidence="1">
    <location>
        <begin position="12"/>
        <end position="35"/>
    </location>
</feature>
<sequence>MSATRPDYRQRGFSIVSAIFLLVVLSALGAFMLTFSNVQQMTSAQDVQGSRAYQAARAGIEWGAYQILQNSGSCAGSATVPLGGNLASFTVVVNCSNSSTTEAGNPVNMFQLTATATTGTVGSTTYIERQVQATIEH</sequence>
<proteinExistence type="predicted"/>
<evidence type="ECO:0000256" key="1">
    <source>
        <dbReference type="SAM" id="Phobius"/>
    </source>
</evidence>
<organism evidence="2 3">
    <name type="scientific">Sulfuriferula nivalis</name>
    <dbReference type="NCBI Taxonomy" id="2675298"/>
    <lineage>
        <taxon>Bacteria</taxon>
        <taxon>Pseudomonadati</taxon>
        <taxon>Pseudomonadota</taxon>
        <taxon>Betaproteobacteria</taxon>
        <taxon>Nitrosomonadales</taxon>
        <taxon>Sulfuricellaceae</taxon>
        <taxon>Sulfuriferula</taxon>
    </lineage>
</organism>
<name>A0A809RR79_9PROT</name>
<dbReference type="AlphaFoldDB" id="A0A809RR79"/>
<dbReference type="KEGG" id="sniv:SFSGTM_20790"/>
<dbReference type="Proteomes" id="UP000463939">
    <property type="component" value="Chromosome"/>
</dbReference>